<evidence type="ECO:0000313" key="2">
    <source>
        <dbReference type="Proteomes" id="UP000494301"/>
    </source>
</evidence>
<accession>A0A6J5JGK1</accession>
<evidence type="ECO:0000313" key="1">
    <source>
        <dbReference type="EMBL" id="CAB3970749.1"/>
    </source>
</evidence>
<proteinExistence type="predicted"/>
<dbReference type="Proteomes" id="UP000494301">
    <property type="component" value="Unassembled WGS sequence"/>
</dbReference>
<name>A0A6J5JGK1_9BURK</name>
<protein>
    <submittedName>
        <fullName evidence="1">Uncharacterized protein</fullName>
    </submittedName>
</protein>
<dbReference type="AlphaFoldDB" id="A0A6J5JGK1"/>
<sequence>MVLPFWDQTDIKRGMLKESFTERTDQPLFSKLEQENGSFMTRESRSKNSINISKQKSFALTRLHHKSKRRFQHLSILSYKPN</sequence>
<gene>
    <name evidence="1" type="ORF">BLA3211_06100</name>
</gene>
<reference evidence="1 2" key="1">
    <citation type="submission" date="2020-04" db="EMBL/GenBank/DDBJ databases">
        <authorList>
            <person name="Depoorter E."/>
        </authorList>
    </citation>
    <scope>NUCLEOTIDE SEQUENCE [LARGE SCALE GENOMIC DNA]</scope>
    <source>
        <strain evidence="1 2">BCC0217</strain>
    </source>
</reference>
<organism evidence="1 2">
    <name type="scientific">Burkholderia aenigmatica</name>
    <dbReference type="NCBI Taxonomy" id="2015348"/>
    <lineage>
        <taxon>Bacteria</taxon>
        <taxon>Pseudomonadati</taxon>
        <taxon>Pseudomonadota</taxon>
        <taxon>Betaproteobacteria</taxon>
        <taxon>Burkholderiales</taxon>
        <taxon>Burkholderiaceae</taxon>
        <taxon>Burkholderia</taxon>
        <taxon>Burkholderia cepacia complex</taxon>
    </lineage>
</organism>
<dbReference type="EMBL" id="CABWIL020000025">
    <property type="protein sequence ID" value="CAB3970749.1"/>
    <property type="molecule type" value="Genomic_DNA"/>
</dbReference>